<evidence type="ECO:0000313" key="2">
    <source>
        <dbReference type="Proteomes" id="UP000594454"/>
    </source>
</evidence>
<accession>A0A7R8UQB8</accession>
<sequence length="96" mass="10603">MCGTTAKYHVEFEAQGSVLLGTTREDQLKDHSNCSSADVRKGKRYASLTMTGAVFSESTNKVYAKVVREYSTQLEQINSSIKNQRSAQAQLTGFAF</sequence>
<reference evidence="1 2" key="1">
    <citation type="submission" date="2020-11" db="EMBL/GenBank/DDBJ databases">
        <authorList>
            <person name="Wallbank WR R."/>
            <person name="Pardo Diaz C."/>
            <person name="Kozak K."/>
            <person name="Martin S."/>
            <person name="Jiggins C."/>
            <person name="Moest M."/>
            <person name="Warren A I."/>
            <person name="Generalovic N T."/>
            <person name="Byers J.R.P. K."/>
            <person name="Montejo-Kovacevich G."/>
            <person name="Yen C E."/>
        </authorList>
    </citation>
    <scope>NUCLEOTIDE SEQUENCE [LARGE SCALE GENOMIC DNA]</scope>
</reference>
<dbReference type="AlphaFoldDB" id="A0A7R8UQB8"/>
<name>A0A7R8UQB8_HERIL</name>
<dbReference type="InParanoid" id="A0A7R8UQB8"/>
<evidence type="ECO:0000313" key="1">
    <source>
        <dbReference type="EMBL" id="CAD7085056.1"/>
    </source>
</evidence>
<dbReference type="Proteomes" id="UP000594454">
    <property type="component" value="Chromosome 3"/>
</dbReference>
<keyword evidence="2" id="KW-1185">Reference proteome</keyword>
<proteinExistence type="predicted"/>
<dbReference type="EMBL" id="LR899011">
    <property type="protein sequence ID" value="CAD7085056.1"/>
    <property type="molecule type" value="Genomic_DNA"/>
</dbReference>
<gene>
    <name evidence="1" type="ORF">HERILL_LOCUS7922</name>
</gene>
<organism evidence="1 2">
    <name type="scientific">Hermetia illucens</name>
    <name type="common">Black soldier fly</name>
    <dbReference type="NCBI Taxonomy" id="343691"/>
    <lineage>
        <taxon>Eukaryota</taxon>
        <taxon>Metazoa</taxon>
        <taxon>Ecdysozoa</taxon>
        <taxon>Arthropoda</taxon>
        <taxon>Hexapoda</taxon>
        <taxon>Insecta</taxon>
        <taxon>Pterygota</taxon>
        <taxon>Neoptera</taxon>
        <taxon>Endopterygota</taxon>
        <taxon>Diptera</taxon>
        <taxon>Brachycera</taxon>
        <taxon>Stratiomyomorpha</taxon>
        <taxon>Stratiomyidae</taxon>
        <taxon>Hermetiinae</taxon>
        <taxon>Hermetia</taxon>
    </lineage>
</organism>
<protein>
    <submittedName>
        <fullName evidence="1">Uncharacterized protein</fullName>
    </submittedName>
</protein>